<accession>A0A0G1LRX6</accession>
<name>A0A0G1LRX6_9BACT</name>
<organism evidence="2 3">
    <name type="scientific">Candidatus Giovannonibacteria bacterium GW2011_GWA1_44_29</name>
    <dbReference type="NCBI Taxonomy" id="1618646"/>
    <lineage>
        <taxon>Bacteria</taxon>
        <taxon>Candidatus Giovannoniibacteriota</taxon>
    </lineage>
</organism>
<evidence type="ECO:0000313" key="2">
    <source>
        <dbReference type="EMBL" id="KKT62554.1"/>
    </source>
</evidence>
<dbReference type="InterPro" id="IPR018873">
    <property type="entry name" value="KilA-N_DNA-bd_domain"/>
</dbReference>
<sequence>MGKIKGGFYKRGVITIPSERIISRIFLIRGKKVMIDRDLAELYEVGTKALNLAVKRNIDRFPPDFMFQLSEK</sequence>
<feature type="domain" description="KilA-N DNA-binding" evidence="1">
    <location>
        <begin position="24"/>
        <end position="71"/>
    </location>
</feature>
<evidence type="ECO:0000313" key="3">
    <source>
        <dbReference type="Proteomes" id="UP000034652"/>
    </source>
</evidence>
<feature type="non-terminal residue" evidence="2">
    <location>
        <position position="72"/>
    </location>
</feature>
<evidence type="ECO:0000259" key="1">
    <source>
        <dbReference type="Pfam" id="PF10543"/>
    </source>
</evidence>
<protein>
    <recommendedName>
        <fullName evidence="1">KilA-N DNA-binding domain-containing protein</fullName>
    </recommendedName>
</protein>
<dbReference type="STRING" id="1618646.UW57_C0015G0001"/>
<dbReference type="Pfam" id="PF10543">
    <property type="entry name" value="ORF6N"/>
    <property type="match status" value="1"/>
</dbReference>
<dbReference type="AlphaFoldDB" id="A0A0G1LRX6"/>
<gene>
    <name evidence="2" type="ORF">UW57_C0015G0001</name>
</gene>
<dbReference type="Proteomes" id="UP000034652">
    <property type="component" value="Unassembled WGS sequence"/>
</dbReference>
<dbReference type="PATRIC" id="fig|1618646.3.peg.730"/>
<comment type="caution">
    <text evidence="2">The sequence shown here is derived from an EMBL/GenBank/DDBJ whole genome shotgun (WGS) entry which is preliminary data.</text>
</comment>
<proteinExistence type="predicted"/>
<dbReference type="EMBL" id="LCIV01000015">
    <property type="protein sequence ID" value="KKT62554.1"/>
    <property type="molecule type" value="Genomic_DNA"/>
</dbReference>
<reference evidence="2 3" key="1">
    <citation type="journal article" date="2015" name="Nature">
        <title>rRNA introns, odd ribosomes, and small enigmatic genomes across a large radiation of phyla.</title>
        <authorList>
            <person name="Brown C.T."/>
            <person name="Hug L.A."/>
            <person name="Thomas B.C."/>
            <person name="Sharon I."/>
            <person name="Castelle C.J."/>
            <person name="Singh A."/>
            <person name="Wilkins M.J."/>
            <person name="Williams K.H."/>
            <person name="Banfield J.F."/>
        </authorList>
    </citation>
    <scope>NUCLEOTIDE SEQUENCE [LARGE SCALE GENOMIC DNA]</scope>
</reference>